<dbReference type="RefSeq" id="WP_110576404.1">
    <property type="nucleotide sequence ID" value="NZ_PIPV01000017.1"/>
</dbReference>
<dbReference type="AlphaFoldDB" id="A0A432XMY7"/>
<comment type="caution">
    <text evidence="2">The sequence shown here is derived from an EMBL/GenBank/DDBJ whole genome shotgun (WGS) entry which is preliminary data.</text>
</comment>
<evidence type="ECO:0000313" key="2">
    <source>
        <dbReference type="EMBL" id="RUO50066.1"/>
    </source>
</evidence>
<evidence type="ECO:0000313" key="3">
    <source>
        <dbReference type="Proteomes" id="UP000287330"/>
    </source>
</evidence>
<protein>
    <submittedName>
        <fullName evidence="2">Killer suppression protein</fullName>
    </submittedName>
</protein>
<sequence>MEIQFRSRKLEKQLSQNKEMQKAYGSNRSKHLRRVMVSLSAAPNLGIFAPPYSPPNRCHELTGNRKGTISIDLDGPYRLLFEPINDPLPTLPDGGLDWGGVTAIKILGVEDTHG</sequence>
<dbReference type="Gene3D" id="3.30.2310.20">
    <property type="entry name" value="RelE-like"/>
    <property type="match status" value="1"/>
</dbReference>
<dbReference type="Proteomes" id="UP000287330">
    <property type="component" value="Unassembled WGS sequence"/>
</dbReference>
<name>A0A432XMY7_9GAMM</name>
<feature type="region of interest" description="Disordered" evidence="1">
    <location>
        <begin position="6"/>
        <end position="27"/>
    </location>
</feature>
<dbReference type="OrthoDB" id="9801102at2"/>
<evidence type="ECO:0000256" key="1">
    <source>
        <dbReference type="SAM" id="MobiDB-lite"/>
    </source>
</evidence>
<accession>A0A432XMY7</accession>
<keyword evidence="3" id="KW-1185">Reference proteome</keyword>
<proteinExistence type="predicted"/>
<dbReference type="EMBL" id="PIPV01000017">
    <property type="protein sequence ID" value="RUO50066.1"/>
    <property type="molecule type" value="Genomic_DNA"/>
</dbReference>
<gene>
    <name evidence="2" type="ORF">CWE25_12865</name>
</gene>
<reference evidence="3" key="1">
    <citation type="journal article" date="2018" name="Front. Microbiol.">
        <title>Genome-Based Analysis Reveals the Taxonomy and Diversity of the Family Idiomarinaceae.</title>
        <authorList>
            <person name="Liu Y."/>
            <person name="Lai Q."/>
            <person name="Shao Z."/>
        </authorList>
    </citation>
    <scope>NUCLEOTIDE SEQUENCE [LARGE SCALE GENOMIC DNA]</scope>
    <source>
        <strain evidence="3">F23</strain>
    </source>
</reference>
<dbReference type="InterPro" id="IPR035093">
    <property type="entry name" value="RelE/ParE_toxin_dom_sf"/>
</dbReference>
<organism evidence="2 3">
    <name type="scientific">Idiomarina fontislapidosi</name>
    <dbReference type="NCBI Taxonomy" id="263723"/>
    <lineage>
        <taxon>Bacteria</taxon>
        <taxon>Pseudomonadati</taxon>
        <taxon>Pseudomonadota</taxon>
        <taxon>Gammaproteobacteria</taxon>
        <taxon>Alteromonadales</taxon>
        <taxon>Idiomarinaceae</taxon>
        <taxon>Idiomarina</taxon>
    </lineage>
</organism>
<dbReference type="SUPFAM" id="SSF143011">
    <property type="entry name" value="RelE-like"/>
    <property type="match status" value="1"/>
</dbReference>